<name>A0ACC4CMI9_POPAL</name>
<dbReference type="Proteomes" id="UP000309997">
    <property type="component" value="Unassembled WGS sequence"/>
</dbReference>
<sequence length="100" mass="11473">MQCTSGESSGNRENSMPSLSLLGLEEEFRCPYISRELHKVVDLLFAPYNYLIYRGNKKSLTIEWDNNRLIFDEALLLKLEKLIAEVPFESKELGFTKPGS</sequence>
<evidence type="ECO:0000313" key="1">
    <source>
        <dbReference type="EMBL" id="KAL3598443.1"/>
    </source>
</evidence>
<gene>
    <name evidence="1" type="ORF">D5086_006361</name>
</gene>
<accession>A0ACC4CMI9</accession>
<proteinExistence type="predicted"/>
<dbReference type="EMBL" id="RCHU02000003">
    <property type="protein sequence ID" value="KAL3598443.1"/>
    <property type="molecule type" value="Genomic_DNA"/>
</dbReference>
<comment type="caution">
    <text evidence="1">The sequence shown here is derived from an EMBL/GenBank/DDBJ whole genome shotgun (WGS) entry which is preliminary data.</text>
</comment>
<reference evidence="1 2" key="1">
    <citation type="journal article" date="2024" name="Plant Biotechnol. J.">
        <title>Genome and CRISPR/Cas9 system of a widespread forest tree (Populus alba) in the world.</title>
        <authorList>
            <person name="Liu Y.J."/>
            <person name="Jiang P.F."/>
            <person name="Han X.M."/>
            <person name="Li X.Y."/>
            <person name="Wang H.M."/>
            <person name="Wang Y.J."/>
            <person name="Wang X.X."/>
            <person name="Zeng Q.Y."/>
        </authorList>
    </citation>
    <scope>NUCLEOTIDE SEQUENCE [LARGE SCALE GENOMIC DNA]</scope>
    <source>
        <strain evidence="2">cv. PAL-ZL1</strain>
    </source>
</reference>
<protein>
    <submittedName>
        <fullName evidence="1">Uncharacterized protein</fullName>
    </submittedName>
</protein>
<organism evidence="1 2">
    <name type="scientific">Populus alba</name>
    <name type="common">White poplar</name>
    <dbReference type="NCBI Taxonomy" id="43335"/>
    <lineage>
        <taxon>Eukaryota</taxon>
        <taxon>Viridiplantae</taxon>
        <taxon>Streptophyta</taxon>
        <taxon>Embryophyta</taxon>
        <taxon>Tracheophyta</taxon>
        <taxon>Spermatophyta</taxon>
        <taxon>Magnoliopsida</taxon>
        <taxon>eudicotyledons</taxon>
        <taxon>Gunneridae</taxon>
        <taxon>Pentapetalae</taxon>
        <taxon>rosids</taxon>
        <taxon>fabids</taxon>
        <taxon>Malpighiales</taxon>
        <taxon>Salicaceae</taxon>
        <taxon>Saliceae</taxon>
        <taxon>Populus</taxon>
    </lineage>
</organism>
<evidence type="ECO:0000313" key="2">
    <source>
        <dbReference type="Proteomes" id="UP000309997"/>
    </source>
</evidence>
<keyword evidence="2" id="KW-1185">Reference proteome</keyword>